<feature type="region of interest" description="Disordered" evidence="1">
    <location>
        <begin position="42"/>
        <end position="152"/>
    </location>
</feature>
<evidence type="ECO:0000313" key="2">
    <source>
        <dbReference type="EMBL" id="KAJ2905905.1"/>
    </source>
</evidence>
<dbReference type="GO" id="GO:0005634">
    <property type="term" value="C:nucleus"/>
    <property type="evidence" value="ECO:0007669"/>
    <property type="project" value="TreeGrafter"/>
</dbReference>
<dbReference type="GO" id="GO:0019901">
    <property type="term" value="F:protein kinase binding"/>
    <property type="evidence" value="ECO:0007669"/>
    <property type="project" value="InterPro"/>
</dbReference>
<dbReference type="EMBL" id="JAKWBI020000021">
    <property type="protein sequence ID" value="KAJ2905905.1"/>
    <property type="molecule type" value="Genomic_DNA"/>
</dbReference>
<dbReference type="PANTHER" id="PTHR15615">
    <property type="match status" value="1"/>
</dbReference>
<dbReference type="Pfam" id="PF08613">
    <property type="entry name" value="Cyclin"/>
    <property type="match status" value="1"/>
</dbReference>
<feature type="region of interest" description="Disordered" evidence="1">
    <location>
        <begin position="712"/>
        <end position="734"/>
    </location>
</feature>
<reference evidence="2" key="1">
    <citation type="submission" date="2022-07" db="EMBL/GenBank/DDBJ databases">
        <title>Draft genome sequence of Zalerion maritima ATCC 34329, a (micro)plastics degrading marine fungus.</title>
        <authorList>
            <person name="Paco A."/>
            <person name="Goncalves M.F.M."/>
            <person name="Rocha-Santos T.A.P."/>
            <person name="Alves A."/>
        </authorList>
    </citation>
    <scope>NUCLEOTIDE SEQUENCE</scope>
    <source>
        <strain evidence="2">ATCC 34329</strain>
    </source>
</reference>
<evidence type="ECO:0000256" key="1">
    <source>
        <dbReference type="SAM" id="MobiDB-lite"/>
    </source>
</evidence>
<feature type="region of interest" description="Disordered" evidence="1">
    <location>
        <begin position="1"/>
        <end position="28"/>
    </location>
</feature>
<accession>A0AAD5RYT4</accession>
<keyword evidence="3" id="KW-1185">Reference proteome</keyword>
<organism evidence="2 3">
    <name type="scientific">Zalerion maritima</name>
    <dbReference type="NCBI Taxonomy" id="339359"/>
    <lineage>
        <taxon>Eukaryota</taxon>
        <taxon>Fungi</taxon>
        <taxon>Dikarya</taxon>
        <taxon>Ascomycota</taxon>
        <taxon>Pezizomycotina</taxon>
        <taxon>Sordariomycetes</taxon>
        <taxon>Lulworthiomycetidae</taxon>
        <taxon>Lulworthiales</taxon>
        <taxon>Lulworthiaceae</taxon>
        <taxon>Zalerion</taxon>
    </lineage>
</organism>
<dbReference type="PANTHER" id="PTHR15615:SF118">
    <property type="entry name" value="CYCLIN, HYPOTHETICAL (EUROFUNG)"/>
    <property type="match status" value="1"/>
</dbReference>
<dbReference type="SUPFAM" id="SSF47954">
    <property type="entry name" value="Cyclin-like"/>
    <property type="match status" value="1"/>
</dbReference>
<name>A0AAD5RYT4_9PEZI</name>
<dbReference type="InterPro" id="IPR036915">
    <property type="entry name" value="Cyclin-like_sf"/>
</dbReference>
<dbReference type="InterPro" id="IPR013922">
    <property type="entry name" value="Cyclin_PHO80-like"/>
</dbReference>
<feature type="compositionally biased region" description="Polar residues" evidence="1">
    <location>
        <begin position="17"/>
        <end position="28"/>
    </location>
</feature>
<gene>
    <name evidence="2" type="ORF">MKZ38_003693</name>
</gene>
<comment type="caution">
    <text evidence="2">The sequence shown here is derived from an EMBL/GenBank/DDBJ whole genome shotgun (WGS) entry which is preliminary data.</text>
</comment>
<feature type="compositionally biased region" description="Low complexity" evidence="1">
    <location>
        <begin position="127"/>
        <end position="150"/>
    </location>
</feature>
<feature type="region of interest" description="Disordered" evidence="1">
    <location>
        <begin position="536"/>
        <end position="559"/>
    </location>
</feature>
<feature type="region of interest" description="Disordered" evidence="1">
    <location>
        <begin position="398"/>
        <end position="431"/>
    </location>
</feature>
<feature type="region of interest" description="Disordered" evidence="1">
    <location>
        <begin position="182"/>
        <end position="208"/>
    </location>
</feature>
<proteinExistence type="predicted"/>
<evidence type="ECO:0000313" key="3">
    <source>
        <dbReference type="Proteomes" id="UP001201980"/>
    </source>
</evidence>
<sequence length="734" mass="79084">MSLVSYRSYPAFPPSPAQTSGSRVRHTVSSPIGQLKLLPYPYPTARDQAPASLPPTGGLRTPPADDIMSSTVYHGPTAGPTCVSEPYGSSSYSADAQRSKMQQSTEYFRYPQSSQSQPPVCSATNSQPHLQAQHLPHPQPQLQLPQPHALSRTQNAPAISLPSSAATLASVNTSSACSSFQSHGITQTGSKQSTRPSTPKSSSYSDVCGARRDSTCVAYQGLQVPNRISPRGGGLSEFAAQTCCFVWFETFDVLVSIDNALEGRRPIPPLTRLAVPAPGYKKWVNSIISTTQVSQNVVLLALLFIHRLKHATRTVLPQPGSEYRLLTVALMLGNKFLDDNTYTNKTWAEVSGMTVQEIHVMEVEFLSNMRYNLYATAKDWEKWLDELKGIFEYCERAQPRQPSPTSIPSPHRSFRRSPIPSPTGSCYSATSSRQPAMASNWSFPGGSPLSTRPIFDGALTRKRSFEGDPTEPPAKRLTRLPQAAHNAAATNTSDTTPVTLPSTYGIPSSSVLAMAPAVGSQTSHHETIRLPTPALSLNTQVGPAPKSQPSAASYAPQPTISLPPLNQGIRAMSTVYSSTAATVPSTTAYASQVTGVVATATGSTSLPAYAPGYHTPTKKLSPTNTLHPPFASSPLTDGFQSGVHTPISSSPSIYLQQRSSPYRPIRHVNTLLYPPPSASLHEYHLTPSQMHYQPLGRRNDVRTGIVPDYRGARNYPAPVPSSGNRAPLLHPTLS</sequence>
<feature type="compositionally biased region" description="Polar residues" evidence="1">
    <location>
        <begin position="488"/>
        <end position="499"/>
    </location>
</feature>
<dbReference type="CDD" id="cd20557">
    <property type="entry name" value="CYCLIN_ScPCL1-like"/>
    <property type="match status" value="1"/>
</dbReference>
<feature type="compositionally biased region" description="Polar residues" evidence="1">
    <location>
        <begin position="422"/>
        <end position="431"/>
    </location>
</feature>
<dbReference type="Proteomes" id="UP001201980">
    <property type="component" value="Unassembled WGS sequence"/>
</dbReference>
<feature type="region of interest" description="Disordered" evidence="1">
    <location>
        <begin position="462"/>
        <end position="499"/>
    </location>
</feature>
<dbReference type="Gene3D" id="1.10.472.10">
    <property type="entry name" value="Cyclin-like"/>
    <property type="match status" value="1"/>
</dbReference>
<protein>
    <submittedName>
        <fullName evidence="2">Cyclin</fullName>
    </submittedName>
</protein>
<feature type="compositionally biased region" description="Polar residues" evidence="1">
    <location>
        <begin position="182"/>
        <end position="205"/>
    </location>
</feature>
<dbReference type="AlphaFoldDB" id="A0AAD5RYT4"/>
<dbReference type="GO" id="GO:0000307">
    <property type="term" value="C:cyclin-dependent protein kinase holoenzyme complex"/>
    <property type="evidence" value="ECO:0007669"/>
    <property type="project" value="TreeGrafter"/>
</dbReference>
<dbReference type="GO" id="GO:0016538">
    <property type="term" value="F:cyclin-dependent protein serine/threonine kinase regulator activity"/>
    <property type="evidence" value="ECO:0007669"/>
    <property type="project" value="TreeGrafter"/>
</dbReference>
<feature type="compositionally biased region" description="Polar residues" evidence="1">
    <location>
        <begin position="87"/>
        <end position="106"/>
    </location>
</feature>